<feature type="signal peptide" evidence="2">
    <location>
        <begin position="1"/>
        <end position="18"/>
    </location>
</feature>
<evidence type="ECO:0000256" key="2">
    <source>
        <dbReference type="SAM" id="SignalP"/>
    </source>
</evidence>
<keyword evidence="5" id="KW-1185">Reference proteome</keyword>
<feature type="chain" id="PRO_5047506217" description="AMIN-like domain-containing protein" evidence="2">
    <location>
        <begin position="19"/>
        <end position="210"/>
    </location>
</feature>
<accession>A0ABX6IKJ5</accession>
<protein>
    <recommendedName>
        <fullName evidence="3">AMIN-like domain-containing protein</fullName>
    </recommendedName>
</protein>
<name>A0ABX6IKJ5_9ACTN</name>
<evidence type="ECO:0000256" key="1">
    <source>
        <dbReference type="SAM" id="MobiDB-lite"/>
    </source>
</evidence>
<gene>
    <name evidence="4" type="ORF">GII31_14035</name>
</gene>
<feature type="compositionally biased region" description="Low complexity" evidence="1">
    <location>
        <begin position="28"/>
        <end position="40"/>
    </location>
</feature>
<feature type="compositionally biased region" description="Low complexity" evidence="1">
    <location>
        <begin position="48"/>
        <end position="73"/>
    </location>
</feature>
<evidence type="ECO:0000313" key="5">
    <source>
        <dbReference type="Proteomes" id="UP001059836"/>
    </source>
</evidence>
<dbReference type="Proteomes" id="UP001059836">
    <property type="component" value="Chromosome"/>
</dbReference>
<proteinExistence type="predicted"/>
<organism evidence="4 5">
    <name type="scientific">Gordonia pseudamarae</name>
    <dbReference type="NCBI Taxonomy" id="2831662"/>
    <lineage>
        <taxon>Bacteria</taxon>
        <taxon>Bacillati</taxon>
        <taxon>Actinomycetota</taxon>
        <taxon>Actinomycetes</taxon>
        <taxon>Mycobacteriales</taxon>
        <taxon>Gordoniaceae</taxon>
        <taxon>Gordonia</taxon>
    </lineage>
</organism>
<evidence type="ECO:0000313" key="4">
    <source>
        <dbReference type="EMBL" id="QHN35825.1"/>
    </source>
</evidence>
<dbReference type="Pfam" id="PF24837">
    <property type="entry name" value="AMIN-like"/>
    <property type="match status" value="1"/>
</dbReference>
<sequence>MYSTRWVIALGTAAVLLAAGCDDGGDRSPATVTATHTVTPSDPPPADSTGNTGSAGNAGTTGDAAPTGTVPTTHRASDGAALSVTGIRVGHHDGFDRVVFDLGGSGTPGWRVDYTDEPTRPGSGAPITVRGRSVLQVVLIGLGYPMDTGVDEYTGPNPVDGVHTVEQVHLTGVFEGEAVGFIGVDADKPAVRVTSLTNPTRLVVDLAHAG</sequence>
<dbReference type="RefSeq" id="WP_213244036.1">
    <property type="nucleotide sequence ID" value="NZ_CP045806.1"/>
</dbReference>
<reference evidence="4" key="1">
    <citation type="journal article" date="2021" name="Nat. Microbiol.">
        <title>Cocultivation of an ultrasmall environmental parasitic bacterium with lytic ability against bacteria associated with wastewater foams.</title>
        <authorList>
            <person name="Batinovic S."/>
            <person name="Rose J.J.A."/>
            <person name="Ratcliffe J."/>
            <person name="Seviour R.J."/>
            <person name="Petrovski S."/>
        </authorList>
    </citation>
    <scope>NUCLEOTIDE SEQUENCE</scope>
    <source>
        <strain evidence="4">CON9</strain>
    </source>
</reference>
<keyword evidence="2" id="KW-0732">Signal</keyword>
<feature type="region of interest" description="Disordered" evidence="1">
    <location>
        <begin position="28"/>
        <end position="77"/>
    </location>
</feature>
<feature type="domain" description="AMIN-like" evidence="3">
    <location>
        <begin position="83"/>
        <end position="208"/>
    </location>
</feature>
<dbReference type="EMBL" id="CP045809">
    <property type="protein sequence ID" value="QHN35825.1"/>
    <property type="molecule type" value="Genomic_DNA"/>
</dbReference>
<dbReference type="InterPro" id="IPR056303">
    <property type="entry name" value="AMIN-like"/>
</dbReference>
<dbReference type="PROSITE" id="PS51257">
    <property type="entry name" value="PROKAR_LIPOPROTEIN"/>
    <property type="match status" value="1"/>
</dbReference>
<evidence type="ECO:0000259" key="3">
    <source>
        <dbReference type="Pfam" id="PF24837"/>
    </source>
</evidence>